<sequence length="340" mass="39423">MNVAEFTYLLSKPDAINENQTQDLSKILDEFPYFQSARSIYLKGLFKQDSFKYNSALKTTAAHTTDRTVLFNFITSEEFISIQKEINKVNDEQIKPIEVEEKEITIEKTEKKSESTINKLEQSVLESIEIATANTRDNIINEEKQEKPESILEKSILQSIKEALPEELEVTDNELMEMKEKISWLEDTVEVEEVQPTPVTFSKNETHSFQEWLQLSKAKPIEREETAEETSNVIETNSTTDKKEEKSEKSNSKMDLIDRFIESNPKIPAPKDNLPLPGYLTKKEETPYLMTETLAKIYLEQKKYSKAIQAYEILILKYPEKSSLFANRILDIKELQQNNK</sequence>
<comment type="caution">
    <text evidence="2">The sequence shown here is derived from an EMBL/GenBank/DDBJ whole genome shotgun (WGS) entry which is preliminary data.</text>
</comment>
<feature type="region of interest" description="Disordered" evidence="1">
    <location>
        <begin position="220"/>
        <end position="254"/>
    </location>
</feature>
<evidence type="ECO:0000313" key="2">
    <source>
        <dbReference type="EMBL" id="GAA4765734.1"/>
    </source>
</evidence>
<evidence type="ECO:0000256" key="1">
    <source>
        <dbReference type="SAM" id="MobiDB-lite"/>
    </source>
</evidence>
<accession>A0ABP8ZUG2</accession>
<organism evidence="2 3">
    <name type="scientific">Flavobacterium hankyongi</name>
    <dbReference type="NCBI Taxonomy" id="1176532"/>
    <lineage>
        <taxon>Bacteria</taxon>
        <taxon>Pseudomonadati</taxon>
        <taxon>Bacteroidota</taxon>
        <taxon>Flavobacteriia</taxon>
        <taxon>Flavobacteriales</taxon>
        <taxon>Flavobacteriaceae</taxon>
        <taxon>Flavobacterium</taxon>
    </lineage>
</organism>
<proteinExistence type="predicted"/>
<dbReference type="EMBL" id="BAABIP010000011">
    <property type="protein sequence ID" value="GAA4765734.1"/>
    <property type="molecule type" value="Genomic_DNA"/>
</dbReference>
<evidence type="ECO:0000313" key="3">
    <source>
        <dbReference type="Proteomes" id="UP001500141"/>
    </source>
</evidence>
<gene>
    <name evidence="2" type="ORF">GCM10023230_14170</name>
</gene>
<protein>
    <submittedName>
        <fullName evidence="2">Tetratricopeptide repeat protein</fullName>
    </submittedName>
</protein>
<reference evidence="3" key="1">
    <citation type="journal article" date="2019" name="Int. J. Syst. Evol. Microbiol.">
        <title>The Global Catalogue of Microorganisms (GCM) 10K type strain sequencing project: providing services to taxonomists for standard genome sequencing and annotation.</title>
        <authorList>
            <consortium name="The Broad Institute Genomics Platform"/>
            <consortium name="The Broad Institute Genome Sequencing Center for Infectious Disease"/>
            <person name="Wu L."/>
            <person name="Ma J."/>
        </authorList>
    </citation>
    <scope>NUCLEOTIDE SEQUENCE [LARGE SCALE GENOMIC DNA]</scope>
    <source>
        <strain evidence="3">JCM 18198</strain>
    </source>
</reference>
<dbReference type="Proteomes" id="UP001500141">
    <property type="component" value="Unassembled WGS sequence"/>
</dbReference>
<name>A0ABP8ZUG2_9FLAO</name>
<keyword evidence="3" id="KW-1185">Reference proteome</keyword>
<dbReference type="RefSeq" id="WP_264543550.1">
    <property type="nucleotide sequence ID" value="NZ_BAABIP010000011.1"/>
</dbReference>
<feature type="compositionally biased region" description="Basic and acidic residues" evidence="1">
    <location>
        <begin position="240"/>
        <end position="254"/>
    </location>
</feature>